<dbReference type="InterPro" id="IPR013325">
    <property type="entry name" value="RNA_pol_sigma_r2"/>
</dbReference>
<evidence type="ECO:0000256" key="1">
    <source>
        <dbReference type="PROSITE-ProRule" id="PRU00339"/>
    </source>
</evidence>
<evidence type="ECO:0000256" key="2">
    <source>
        <dbReference type="SAM" id="MobiDB-lite"/>
    </source>
</evidence>
<dbReference type="PROSITE" id="PS50005">
    <property type="entry name" value="TPR"/>
    <property type="match status" value="1"/>
</dbReference>
<feature type="region of interest" description="Disordered" evidence="2">
    <location>
        <begin position="115"/>
        <end position="165"/>
    </location>
</feature>
<sequence length="165" mass="17843">MLHPGAVDEVTKLVDRIWRGHAASMLGALSRRLGDFDRAEDALAEALKRWPDEGVPDSPTGWLVTVGWGKALDRLRRDAAGREKAARMAAEPPPEPGVDDRLALIFACCHPDLAALPGPTRSPHTGRSSTGSRHGRPPVAVARWAGHGPATRLRQQDRADPGRLH</sequence>
<dbReference type="PANTHER" id="PTHR47756">
    <property type="entry name" value="BLL6612 PROTEIN-RELATED"/>
    <property type="match status" value="1"/>
</dbReference>
<organism evidence="3 4">
    <name type="scientific">Phytohabitans aurantiacus</name>
    <dbReference type="NCBI Taxonomy" id="3016789"/>
    <lineage>
        <taxon>Bacteria</taxon>
        <taxon>Bacillati</taxon>
        <taxon>Actinomycetota</taxon>
        <taxon>Actinomycetes</taxon>
        <taxon>Micromonosporales</taxon>
        <taxon>Micromonosporaceae</taxon>
    </lineage>
</organism>
<protein>
    <recommendedName>
        <fullName evidence="5">RNA polymerase sigma-70 region 2 domain-containing protein</fullName>
    </recommendedName>
</protein>
<dbReference type="EMBL" id="BSDI01000062">
    <property type="protein sequence ID" value="GLI02459.1"/>
    <property type="molecule type" value="Genomic_DNA"/>
</dbReference>
<evidence type="ECO:0000313" key="3">
    <source>
        <dbReference type="EMBL" id="GLI02459.1"/>
    </source>
</evidence>
<proteinExistence type="predicted"/>
<dbReference type="Gene3D" id="1.10.1740.10">
    <property type="match status" value="1"/>
</dbReference>
<evidence type="ECO:0000313" key="4">
    <source>
        <dbReference type="Proteomes" id="UP001144280"/>
    </source>
</evidence>
<dbReference type="SUPFAM" id="SSF88946">
    <property type="entry name" value="Sigma2 domain of RNA polymerase sigma factors"/>
    <property type="match status" value="1"/>
</dbReference>
<feature type="compositionally biased region" description="Polar residues" evidence="2">
    <location>
        <begin position="122"/>
        <end position="132"/>
    </location>
</feature>
<dbReference type="InterPro" id="IPR019734">
    <property type="entry name" value="TPR_rpt"/>
</dbReference>
<comment type="caution">
    <text evidence="3">The sequence shown here is derived from an EMBL/GenBank/DDBJ whole genome shotgun (WGS) entry which is preliminary data.</text>
</comment>
<accession>A0ABQ5R6S1</accession>
<gene>
    <name evidence="3" type="ORF">Pa4123_77370</name>
</gene>
<feature type="repeat" description="TPR" evidence="1">
    <location>
        <begin position="20"/>
        <end position="53"/>
    </location>
</feature>
<keyword evidence="1" id="KW-0802">TPR repeat</keyword>
<keyword evidence="4" id="KW-1185">Reference proteome</keyword>
<reference evidence="3" key="1">
    <citation type="submission" date="2022-12" db="EMBL/GenBank/DDBJ databases">
        <title>New Phytohabitans aurantiacus sp. RD004123 nov., an actinomycete isolated from soil.</title>
        <authorList>
            <person name="Triningsih D.W."/>
            <person name="Harunari E."/>
            <person name="Igarashi Y."/>
        </authorList>
    </citation>
    <scope>NUCLEOTIDE SEQUENCE</scope>
    <source>
        <strain evidence="3">RD004123</strain>
    </source>
</reference>
<dbReference type="PANTHER" id="PTHR47756:SF2">
    <property type="entry name" value="BLL6612 PROTEIN"/>
    <property type="match status" value="1"/>
</dbReference>
<feature type="compositionally biased region" description="Basic and acidic residues" evidence="2">
    <location>
        <begin position="154"/>
        <end position="165"/>
    </location>
</feature>
<name>A0ABQ5R6S1_9ACTN</name>
<dbReference type="Proteomes" id="UP001144280">
    <property type="component" value="Unassembled WGS sequence"/>
</dbReference>
<evidence type="ECO:0008006" key="5">
    <source>
        <dbReference type="Google" id="ProtNLM"/>
    </source>
</evidence>